<protein>
    <submittedName>
        <fullName evidence="1">Uncharacterized protein</fullName>
    </submittedName>
</protein>
<dbReference type="Proteomes" id="UP001163036">
    <property type="component" value="Plasmid pVP-16-VB00198-1"/>
</dbReference>
<dbReference type="RefSeq" id="WP_258667231.1">
    <property type="nucleotide sequence ID" value="NZ_CP062152.1"/>
</dbReference>
<geneLocation type="plasmid" evidence="1 2">
    <name>pVP-16-VB00198-1</name>
</geneLocation>
<accession>A0AA46UQF2</accession>
<gene>
    <name evidence="1" type="ORF">M5598_28185</name>
</gene>
<keyword evidence="1" id="KW-0614">Plasmid</keyword>
<name>A0AA46UQF2_VIBPH</name>
<evidence type="ECO:0000313" key="1">
    <source>
        <dbReference type="EMBL" id="UYV29865.1"/>
    </source>
</evidence>
<dbReference type="EMBL" id="CP097357">
    <property type="protein sequence ID" value="UYV29865.1"/>
    <property type="molecule type" value="Genomic_DNA"/>
</dbReference>
<sequence>MNIKIYQRGGFKDNHDVLINATEYFCKMLMSTRMCNTLNIRLEMRSTKLGKNGLGSCYTDALGSKKNKDFIVIVKRDAPITDQLKTLAHECVHIHQKATNLLQYRLWKSDGKFHARWNGEELGVYDAIPYQDRPWEIEAYFLEDIMHKAYFFNNKNRPDLEEKIINGFNNALNYLESERSNNYRNIVSRQSNSLEMAI</sequence>
<organism evidence="1 2">
    <name type="scientific">Vibrio parahaemolyticus</name>
    <dbReference type="NCBI Taxonomy" id="670"/>
    <lineage>
        <taxon>Bacteria</taxon>
        <taxon>Pseudomonadati</taxon>
        <taxon>Pseudomonadota</taxon>
        <taxon>Gammaproteobacteria</taxon>
        <taxon>Vibrionales</taxon>
        <taxon>Vibrionaceae</taxon>
        <taxon>Vibrio</taxon>
    </lineage>
</organism>
<dbReference type="AlphaFoldDB" id="A0AA46UQF2"/>
<evidence type="ECO:0000313" key="2">
    <source>
        <dbReference type="Proteomes" id="UP001163036"/>
    </source>
</evidence>
<proteinExistence type="predicted"/>
<reference evidence="1" key="1">
    <citation type="submission" date="2022-05" db="EMBL/GenBank/DDBJ databases">
        <title>Megaplasmid of Vibrio parahaemolyticus.</title>
        <authorList>
            <person name="Strauch E."/>
            <person name="Borowiak M."/>
        </authorList>
    </citation>
    <scope>NUCLEOTIDE SEQUENCE</scope>
    <source>
        <strain evidence="1">16-VB00198</strain>
        <plasmid evidence="1">pVP-16-VB00198-1</plasmid>
    </source>
</reference>